<reference evidence="1 2" key="1">
    <citation type="submission" date="2019-03" db="EMBL/GenBank/DDBJ databases">
        <title>Deep-cultivation of Planctomycetes and their phenomic and genomic characterization uncovers novel biology.</title>
        <authorList>
            <person name="Wiegand S."/>
            <person name="Jogler M."/>
            <person name="Boedeker C."/>
            <person name="Pinto D."/>
            <person name="Vollmers J."/>
            <person name="Rivas-Marin E."/>
            <person name="Kohn T."/>
            <person name="Peeters S.H."/>
            <person name="Heuer A."/>
            <person name="Rast P."/>
            <person name="Oberbeckmann S."/>
            <person name="Bunk B."/>
            <person name="Jeske O."/>
            <person name="Meyerdierks A."/>
            <person name="Storesund J.E."/>
            <person name="Kallscheuer N."/>
            <person name="Luecker S."/>
            <person name="Lage O.M."/>
            <person name="Pohl T."/>
            <person name="Merkel B.J."/>
            <person name="Hornburger P."/>
            <person name="Mueller R.-W."/>
            <person name="Bruemmer F."/>
            <person name="Labrenz M."/>
            <person name="Spormann A.M."/>
            <person name="Op den Camp H."/>
            <person name="Overmann J."/>
            <person name="Amann R."/>
            <person name="Jetten M.S.M."/>
            <person name="Mascher T."/>
            <person name="Medema M.H."/>
            <person name="Devos D.P."/>
            <person name="Kaster A.-K."/>
            <person name="Ovreas L."/>
            <person name="Rohde M."/>
            <person name="Galperin M.Y."/>
            <person name="Jogler C."/>
        </authorList>
    </citation>
    <scope>NUCLEOTIDE SEQUENCE [LARGE SCALE GENOMIC DNA]</scope>
    <source>
        <strain evidence="1 2">Enr13</strain>
    </source>
</reference>
<proteinExistence type="predicted"/>
<keyword evidence="2" id="KW-1185">Reference proteome</keyword>
<name>A0A518HMX0_9BACT</name>
<sequence length="223" mass="24657">MLYRRDRYERAENAAAITEFRAELARCRQIEVYLNAIDAAITVRSALAKLIPHDYSDPSSTTVPRMSPIELKCELSKLPRKQALSRLMRKADAGCNTSRGLLRELMFDCEDLMGEVSNTLTIAKTIVLDAMSGDSYAMREAMGQKLAEAESALAGSNGSGPVDKMAAEAVSLAWIDCLRCQLMVLKASHSNRDERYLQGLADRATRRLERLTKILGTPTQAGK</sequence>
<dbReference type="RefSeq" id="WP_145385870.1">
    <property type="nucleotide sequence ID" value="NZ_CP037423.1"/>
</dbReference>
<dbReference type="AlphaFoldDB" id="A0A518HMX0"/>
<evidence type="ECO:0000313" key="2">
    <source>
        <dbReference type="Proteomes" id="UP000319004"/>
    </source>
</evidence>
<protein>
    <submittedName>
        <fullName evidence="1">Uncharacterized protein</fullName>
    </submittedName>
</protein>
<organism evidence="1 2">
    <name type="scientific">Stieleria neptunia</name>
    <dbReference type="NCBI Taxonomy" id="2527979"/>
    <lineage>
        <taxon>Bacteria</taxon>
        <taxon>Pseudomonadati</taxon>
        <taxon>Planctomycetota</taxon>
        <taxon>Planctomycetia</taxon>
        <taxon>Pirellulales</taxon>
        <taxon>Pirellulaceae</taxon>
        <taxon>Stieleria</taxon>
    </lineage>
</organism>
<gene>
    <name evidence="1" type="ORF">Enr13x_20470</name>
</gene>
<evidence type="ECO:0000313" key="1">
    <source>
        <dbReference type="EMBL" id="QDV42202.1"/>
    </source>
</evidence>
<dbReference type="Proteomes" id="UP000319004">
    <property type="component" value="Chromosome"/>
</dbReference>
<accession>A0A518HMX0</accession>
<dbReference type="EMBL" id="CP037423">
    <property type="protein sequence ID" value="QDV42202.1"/>
    <property type="molecule type" value="Genomic_DNA"/>
</dbReference>
<dbReference type="KEGG" id="snep:Enr13x_20470"/>